<comment type="caution">
    <text evidence="6">The sequence shown here is derived from an EMBL/GenBank/DDBJ whole genome shotgun (WGS) entry which is preliminary data.</text>
</comment>
<dbReference type="SUPFAM" id="SSF53335">
    <property type="entry name" value="S-adenosyl-L-methionine-dependent methyltransferases"/>
    <property type="match status" value="1"/>
</dbReference>
<dbReference type="RefSeq" id="WP_123177235.1">
    <property type="nucleotide sequence ID" value="NZ_QWDD01000001.1"/>
</dbReference>
<sequence length="211" mass="24146">MSRLILGNCLDTLVRLPDKSVDLLCTDPPYGIGFVKSGHIWSTKFTPKKWDNAIPPKVYFDEMLRVSKHQVIWGGNHFTHYLPPSRCWLVWWKNDGLPCATFADCELAWTSFDKPAQVFNSRWRGFVRDSKELRVGHPTQKALEVMKWCITSFSKPGDIILDPFLGSGTTAVAAKLLGRNYIGVEQDAEYMEMARERLRRATPANDNRRKA</sequence>
<dbReference type="EC" id="2.1.1.-" evidence="4"/>
<feature type="domain" description="DNA methylase N-4/N-6" evidence="5">
    <location>
        <begin position="128"/>
        <end position="195"/>
    </location>
</feature>
<dbReference type="OrthoDB" id="9773571at2"/>
<keyword evidence="7" id="KW-1185">Reference proteome</keyword>
<dbReference type="PANTHER" id="PTHR13370:SF3">
    <property type="entry name" value="TRNA (GUANINE(10)-N2)-METHYLTRANSFERASE HOMOLOG"/>
    <property type="match status" value="1"/>
</dbReference>
<dbReference type="Pfam" id="PF01555">
    <property type="entry name" value="N6_N4_Mtase"/>
    <property type="match status" value="1"/>
</dbReference>
<proteinExistence type="inferred from homology"/>
<accession>A0A3M9XTL9</accession>
<name>A0A3M9XTL9_9HYPH</name>
<dbReference type="GO" id="GO:0008170">
    <property type="term" value="F:N-methyltransferase activity"/>
    <property type="evidence" value="ECO:0007669"/>
    <property type="project" value="InterPro"/>
</dbReference>
<protein>
    <recommendedName>
        <fullName evidence="4">Methyltransferase</fullName>
        <ecNumber evidence="4">2.1.1.-</ecNumber>
    </recommendedName>
</protein>
<organism evidence="6 7">
    <name type="scientific">Methylocystis hirsuta</name>
    <dbReference type="NCBI Taxonomy" id="369798"/>
    <lineage>
        <taxon>Bacteria</taxon>
        <taxon>Pseudomonadati</taxon>
        <taxon>Pseudomonadota</taxon>
        <taxon>Alphaproteobacteria</taxon>
        <taxon>Hyphomicrobiales</taxon>
        <taxon>Methylocystaceae</taxon>
        <taxon>Methylocystis</taxon>
    </lineage>
</organism>
<reference evidence="6 7" key="1">
    <citation type="submission" date="2018-08" db="EMBL/GenBank/DDBJ databases">
        <title>Genome sequence of Methylocystis hirsuta CSC1, a methanotroph able to accumulate PHAs.</title>
        <authorList>
            <person name="Bordel S."/>
            <person name="Rodriguez E."/>
            <person name="Gancedo J."/>
            <person name="Munoz R."/>
        </authorList>
    </citation>
    <scope>NUCLEOTIDE SEQUENCE [LARGE SCALE GENOMIC DNA]</scope>
    <source>
        <strain evidence="6 7">CSC1</strain>
    </source>
</reference>
<comment type="catalytic activity">
    <reaction evidence="3">
        <text>a 2'-deoxyadenosine in DNA + S-adenosyl-L-methionine = an N(6)-methyl-2'-deoxyadenosine in DNA + S-adenosyl-L-homocysteine + H(+)</text>
        <dbReference type="Rhea" id="RHEA:15197"/>
        <dbReference type="Rhea" id="RHEA-COMP:12418"/>
        <dbReference type="Rhea" id="RHEA-COMP:12419"/>
        <dbReference type="ChEBI" id="CHEBI:15378"/>
        <dbReference type="ChEBI" id="CHEBI:57856"/>
        <dbReference type="ChEBI" id="CHEBI:59789"/>
        <dbReference type="ChEBI" id="CHEBI:90615"/>
        <dbReference type="ChEBI" id="CHEBI:90616"/>
        <dbReference type="EC" id="2.1.1.72"/>
    </reaction>
</comment>
<dbReference type="AlphaFoldDB" id="A0A3M9XTL9"/>
<dbReference type="InterPro" id="IPR029063">
    <property type="entry name" value="SAM-dependent_MTases_sf"/>
</dbReference>
<gene>
    <name evidence="6" type="ORF">D1O30_18960</name>
</gene>
<evidence type="ECO:0000259" key="5">
    <source>
        <dbReference type="Pfam" id="PF01555"/>
    </source>
</evidence>
<dbReference type="InterPro" id="IPR001091">
    <property type="entry name" value="RM_Methyltransferase"/>
</dbReference>
<dbReference type="GO" id="GO:0009007">
    <property type="term" value="F:site-specific DNA-methyltransferase (adenine-specific) activity"/>
    <property type="evidence" value="ECO:0007669"/>
    <property type="project" value="UniProtKB-EC"/>
</dbReference>
<keyword evidence="1 6" id="KW-0489">Methyltransferase</keyword>
<evidence type="ECO:0000313" key="7">
    <source>
        <dbReference type="Proteomes" id="UP000268623"/>
    </source>
</evidence>
<evidence type="ECO:0000256" key="4">
    <source>
        <dbReference type="RuleBase" id="RU362026"/>
    </source>
</evidence>
<comment type="similarity">
    <text evidence="4">Belongs to the N(4)/N(6)-methyltransferase family.</text>
</comment>
<dbReference type="PRINTS" id="PR00508">
    <property type="entry name" value="S21N4MTFRASE"/>
</dbReference>
<dbReference type="EMBL" id="QWDD01000001">
    <property type="protein sequence ID" value="RNJ51364.1"/>
    <property type="molecule type" value="Genomic_DNA"/>
</dbReference>
<evidence type="ECO:0000256" key="1">
    <source>
        <dbReference type="ARBA" id="ARBA00022603"/>
    </source>
</evidence>
<dbReference type="GO" id="GO:0032259">
    <property type="term" value="P:methylation"/>
    <property type="evidence" value="ECO:0007669"/>
    <property type="project" value="UniProtKB-KW"/>
</dbReference>
<dbReference type="GO" id="GO:0005737">
    <property type="term" value="C:cytoplasm"/>
    <property type="evidence" value="ECO:0007669"/>
    <property type="project" value="TreeGrafter"/>
</dbReference>
<evidence type="ECO:0000313" key="6">
    <source>
        <dbReference type="EMBL" id="RNJ51364.1"/>
    </source>
</evidence>
<dbReference type="Proteomes" id="UP000268623">
    <property type="component" value="Unassembled WGS sequence"/>
</dbReference>
<keyword evidence="2 6" id="KW-0808">Transferase</keyword>
<evidence type="ECO:0000256" key="2">
    <source>
        <dbReference type="ARBA" id="ARBA00022679"/>
    </source>
</evidence>
<evidence type="ECO:0000256" key="3">
    <source>
        <dbReference type="ARBA" id="ARBA00047942"/>
    </source>
</evidence>
<dbReference type="Gene3D" id="3.40.50.150">
    <property type="entry name" value="Vaccinia Virus protein VP39"/>
    <property type="match status" value="1"/>
</dbReference>
<dbReference type="GO" id="GO:0003677">
    <property type="term" value="F:DNA binding"/>
    <property type="evidence" value="ECO:0007669"/>
    <property type="project" value="InterPro"/>
</dbReference>
<dbReference type="InterPro" id="IPR002941">
    <property type="entry name" value="DNA_methylase_N4/N6"/>
</dbReference>
<dbReference type="PANTHER" id="PTHR13370">
    <property type="entry name" value="RNA METHYLASE-RELATED"/>
    <property type="match status" value="1"/>
</dbReference>